<feature type="domain" description="FAD dependent oxidoreductase" evidence="7">
    <location>
        <begin position="3"/>
        <end position="343"/>
    </location>
</feature>
<dbReference type="AlphaFoldDB" id="B9VU08"/>
<dbReference type="PROSITE" id="PS00677">
    <property type="entry name" value="DAO"/>
    <property type="match status" value="1"/>
</dbReference>
<evidence type="ECO:0000256" key="6">
    <source>
        <dbReference type="PIRSR" id="PIRSR000189-1"/>
    </source>
</evidence>
<proteinExistence type="evidence at transcript level"/>
<feature type="binding site" evidence="6">
    <location>
        <position position="171"/>
    </location>
    <ligand>
        <name>FAD</name>
        <dbReference type="ChEBI" id="CHEBI:57692"/>
    </ligand>
</feature>
<reference evidence="8" key="1">
    <citation type="submission" date="2009-01" db="EMBL/GenBank/DDBJ databases">
        <title>Cloning and expression of DAAO from Trigonopsis variabilis and GL-7-ACA acylase from Pseudomonas sp. in Escherichia coli.</title>
        <authorList>
            <person name="Phi Q.T."/>
            <person name="Vu V.L."/>
            <person name="Le G.H."/>
        </authorList>
    </citation>
    <scope>NUCLEOTIDE SEQUENCE</scope>
    <source>
        <strain evidence="8">0864</strain>
    </source>
</reference>
<dbReference type="Pfam" id="PF01266">
    <property type="entry name" value="DAO"/>
    <property type="match status" value="1"/>
</dbReference>
<evidence type="ECO:0000256" key="2">
    <source>
        <dbReference type="ARBA" id="ARBA00006730"/>
    </source>
</evidence>
<feature type="binding site" evidence="6">
    <location>
        <position position="330"/>
    </location>
    <ligand>
        <name>D-dopa</name>
        <dbReference type="ChEBI" id="CHEBI:149689"/>
    </ligand>
</feature>
<evidence type="ECO:0000256" key="1">
    <source>
        <dbReference type="ARBA" id="ARBA00001974"/>
    </source>
</evidence>
<dbReference type="PANTHER" id="PTHR11530">
    <property type="entry name" value="D-AMINO ACID OXIDASE"/>
    <property type="match status" value="1"/>
</dbReference>
<evidence type="ECO:0000259" key="7">
    <source>
        <dbReference type="Pfam" id="PF01266"/>
    </source>
</evidence>
<dbReference type="InterPro" id="IPR023209">
    <property type="entry name" value="DAO"/>
</dbReference>
<keyword evidence="5" id="KW-0560">Oxidoreductase</keyword>
<dbReference type="SUPFAM" id="SSF54373">
    <property type="entry name" value="FAD-linked reductases, C-terminal domain"/>
    <property type="match status" value="1"/>
</dbReference>
<dbReference type="SUPFAM" id="SSF51971">
    <property type="entry name" value="Nucleotide-binding domain"/>
    <property type="match status" value="1"/>
</dbReference>
<dbReference type="Gene3D" id="3.30.9.10">
    <property type="entry name" value="D-Amino Acid Oxidase, subunit A, domain 2"/>
    <property type="match status" value="1"/>
</dbReference>
<evidence type="ECO:0000256" key="4">
    <source>
        <dbReference type="ARBA" id="ARBA00022827"/>
    </source>
</evidence>
<dbReference type="SMR" id="B9VU08"/>
<comment type="similarity">
    <text evidence="2">Belongs to the DAMOX/DASOX family.</text>
</comment>
<dbReference type="GO" id="GO:0003884">
    <property type="term" value="F:D-amino-acid oxidase activity"/>
    <property type="evidence" value="ECO:0007669"/>
    <property type="project" value="InterPro"/>
</dbReference>
<dbReference type="InterPro" id="IPR006181">
    <property type="entry name" value="D-amino_acid_oxidase_CS"/>
</dbReference>
<keyword evidence="4 6" id="KW-0274">FAD</keyword>
<dbReference type="GO" id="GO:0005737">
    <property type="term" value="C:cytoplasm"/>
    <property type="evidence" value="ECO:0007669"/>
    <property type="project" value="TreeGrafter"/>
</dbReference>
<dbReference type="InterPro" id="IPR006076">
    <property type="entry name" value="FAD-dep_OxRdtase"/>
</dbReference>
<organism evidence="8">
    <name type="scientific">Trigonopsis variabilis</name>
    <name type="common">Yeast</name>
    <dbReference type="NCBI Taxonomy" id="34364"/>
    <lineage>
        <taxon>Eukaryota</taxon>
        <taxon>Fungi</taxon>
        <taxon>Dikarya</taxon>
        <taxon>Ascomycota</taxon>
        <taxon>Saccharomycotina</taxon>
        <taxon>Trigonopsidomycetes</taxon>
        <taxon>Trigonopsidales</taxon>
        <taxon>Trigonopsidaceae</taxon>
        <taxon>Trigonopsis</taxon>
    </lineage>
</organism>
<evidence type="ECO:0000256" key="3">
    <source>
        <dbReference type="ARBA" id="ARBA00022630"/>
    </source>
</evidence>
<dbReference type="PIRSF" id="PIRSF000189">
    <property type="entry name" value="D-aa_oxidase"/>
    <property type="match status" value="1"/>
</dbReference>
<evidence type="ECO:0000313" key="8">
    <source>
        <dbReference type="EMBL" id="ACM44785.1"/>
    </source>
</evidence>
<accession>B9VU08</accession>
<evidence type="ECO:0000256" key="5">
    <source>
        <dbReference type="ARBA" id="ARBA00023002"/>
    </source>
</evidence>
<comment type="cofactor">
    <cofactor evidence="1 6">
        <name>FAD</name>
        <dbReference type="ChEBI" id="CHEBI:57692"/>
    </cofactor>
</comment>
<feature type="binding site" evidence="6">
    <location>
        <begin position="43"/>
        <end position="44"/>
    </location>
    <ligand>
        <name>FAD</name>
        <dbReference type="ChEBI" id="CHEBI:57692"/>
    </ligand>
</feature>
<dbReference type="PANTHER" id="PTHR11530:SF16">
    <property type="entry name" value="D-AMINO ACID OXIDASE (AFU_ORTHOLOGUE AFUA_5G11290)"/>
    <property type="match status" value="1"/>
</dbReference>
<protein>
    <submittedName>
        <fullName evidence="8">D-amino acid oxidase</fullName>
    </submittedName>
</protein>
<dbReference type="Gene3D" id="3.40.50.720">
    <property type="entry name" value="NAD(P)-binding Rossmann-like Domain"/>
    <property type="match status" value="1"/>
</dbReference>
<sequence>MAKIVVIGAGVAGLTTALQLLRKGHEVTIVSEFTPGDLSIGYTSPWAGANWLTFYDGGKLADYDAVSYPILRELARSSPEAGIRLINQRSHVLKRDLPKLEGAMSAICQRNPWFKNTVDSFEIIEDRSRIVHDDVAYLVEFASVCIHAGVYLNWLMSQCLSLGATVDKRRVNHIKDANLLHSSGSRPDVIVNCSGLFARFLGGVEDKKMYPIRGQVVLVRNSLPFMASFSSTPEKENEDEALYIMTRFDGTSIIGGCFQPNNWSSEPDPSLTHRILSRALDRFPELTKDGPLDIVRGCVGHRPGREGGPRVELEKIPGVGFVVHNYGAAGAGYQSSYGMADEAVSYVERALTRPNL</sequence>
<keyword evidence="3" id="KW-0285">Flavoprotein</keyword>
<dbReference type="EMBL" id="FJ603100">
    <property type="protein sequence ID" value="ACM44785.1"/>
    <property type="molecule type" value="mRNA"/>
</dbReference>
<dbReference type="GO" id="GO:0071949">
    <property type="term" value="F:FAD binding"/>
    <property type="evidence" value="ECO:0007669"/>
    <property type="project" value="InterPro"/>
</dbReference>
<name>B9VU08_TRIVR</name>
<dbReference type="GO" id="GO:0019478">
    <property type="term" value="P:D-amino acid catabolic process"/>
    <property type="evidence" value="ECO:0007669"/>
    <property type="project" value="TreeGrafter"/>
</dbReference>
<feature type="binding site" evidence="6">
    <location>
        <position position="302"/>
    </location>
    <ligand>
        <name>D-dopa</name>
        <dbReference type="ChEBI" id="CHEBI:149689"/>
    </ligand>
</feature>